<dbReference type="SUPFAM" id="SSF49401">
    <property type="entry name" value="Bacterial adhesins"/>
    <property type="match status" value="1"/>
</dbReference>
<dbReference type="PIRSF" id="PIRSF029766">
    <property type="entry name" value="UCP029766"/>
    <property type="match status" value="1"/>
</dbReference>
<proteinExistence type="predicted"/>
<dbReference type="InterPro" id="IPR008966">
    <property type="entry name" value="Adhesion_dom_sf"/>
</dbReference>
<dbReference type="RefSeq" id="WP_133331087.1">
    <property type="nucleotide sequence ID" value="NZ_SMYL01000016.1"/>
</dbReference>
<evidence type="ECO:0000259" key="1">
    <source>
        <dbReference type="Pfam" id="PF00419"/>
    </source>
</evidence>
<comment type="caution">
    <text evidence="2">The sequence shown here is derived from an EMBL/GenBank/DDBJ whole genome shotgun (WGS) entry which is preliminary data.</text>
</comment>
<dbReference type="GO" id="GO:0007155">
    <property type="term" value="P:cell adhesion"/>
    <property type="evidence" value="ECO:0007669"/>
    <property type="project" value="InterPro"/>
</dbReference>
<protein>
    <submittedName>
        <fullName evidence="2">Fimbrial protein</fullName>
    </submittedName>
</protein>
<dbReference type="InterPro" id="IPR011228">
    <property type="entry name" value="UCP029766"/>
</dbReference>
<evidence type="ECO:0000313" key="2">
    <source>
        <dbReference type="EMBL" id="TDK60512.1"/>
    </source>
</evidence>
<dbReference type="InterPro" id="IPR000259">
    <property type="entry name" value="Adhesion_dom_fimbrial"/>
</dbReference>
<dbReference type="EMBL" id="SMYL01000016">
    <property type="protein sequence ID" value="TDK60512.1"/>
    <property type="molecule type" value="Genomic_DNA"/>
</dbReference>
<evidence type="ECO:0000313" key="3">
    <source>
        <dbReference type="Proteomes" id="UP000294829"/>
    </source>
</evidence>
<dbReference type="OrthoDB" id="8875995at2"/>
<accession>A0A4R5VQF7</accession>
<dbReference type="AlphaFoldDB" id="A0A4R5VQF7"/>
<dbReference type="GO" id="GO:0009289">
    <property type="term" value="C:pilus"/>
    <property type="evidence" value="ECO:0007669"/>
    <property type="project" value="InterPro"/>
</dbReference>
<dbReference type="InterPro" id="IPR036937">
    <property type="entry name" value="Adhesion_dom_fimbrial_sf"/>
</dbReference>
<organism evidence="2 3">
    <name type="scientific">Sapientia aquatica</name>
    <dbReference type="NCBI Taxonomy" id="1549640"/>
    <lineage>
        <taxon>Bacteria</taxon>
        <taxon>Pseudomonadati</taxon>
        <taxon>Pseudomonadota</taxon>
        <taxon>Betaproteobacteria</taxon>
        <taxon>Burkholderiales</taxon>
        <taxon>Oxalobacteraceae</taxon>
        <taxon>Sapientia</taxon>
    </lineage>
</organism>
<feature type="domain" description="Fimbrial-type adhesion" evidence="1">
    <location>
        <begin position="296"/>
        <end position="485"/>
    </location>
</feature>
<dbReference type="Pfam" id="PF00419">
    <property type="entry name" value="Fimbrial"/>
    <property type="match status" value="1"/>
</dbReference>
<keyword evidence="3" id="KW-1185">Reference proteome</keyword>
<dbReference type="Proteomes" id="UP000294829">
    <property type="component" value="Unassembled WGS sequence"/>
</dbReference>
<dbReference type="Gene3D" id="2.60.40.1090">
    <property type="entry name" value="Fimbrial-type adhesion domain"/>
    <property type="match status" value="1"/>
</dbReference>
<gene>
    <name evidence="2" type="ORF">E2I14_17920</name>
</gene>
<name>A0A4R5VQF7_9BURK</name>
<sequence length="485" mass="51274">MTVTEKIRAECRAALRIKLWLKLIIALGVTTLPFQVSAKCTRISYAAGISYPSNNDLYVDPAYGTHDIWVSPGEGDGGGADSLPGSINVNNSLVQPDGTLLASGIAPVKNLGTQIYSSPEQVLFRCDAADAGQLFEYYTTNGPFPLTGKYEDGASFGIPGAYRTRYQGVLSRVTNLKTGRYFARNWQARPLTNLTRDSQGKILVKVKDFSDVRIELIRASNETMAASEGYGGDNRPALAGTGIGGGFGFPYGIAYTAFNGPGVGSGKTYVGADSNAVYPDFQKGTYVGAVRFYQSLYINRSATCAVTTVTPVVVFPGITVQELNQGVQRQQPFNIQFNCQTAAPANTGVSALSSGTGRGQTAMGLLIQPENYAAAQLVGLNTSGTGVSYLLSDGYLGSSTVARGVGVVVSRVNGTPLNFLGNEGMTLGGEADGWYPVLSEANTLESGNGTTTYISRLRATLKKIPGETPTAGKFNANVQVIIRVQ</sequence>
<reference evidence="2 3" key="1">
    <citation type="submission" date="2019-03" db="EMBL/GenBank/DDBJ databases">
        <title>Sapientia aquatica gen. nov., sp. nov., isolated from a crater lake.</title>
        <authorList>
            <person name="Felfoldi T."/>
            <person name="Szabo A."/>
            <person name="Toth E."/>
            <person name="Schumann P."/>
            <person name="Keki Z."/>
            <person name="Marialigeti K."/>
            <person name="Mathe I."/>
        </authorList>
    </citation>
    <scope>NUCLEOTIDE SEQUENCE [LARGE SCALE GENOMIC DNA]</scope>
    <source>
        <strain evidence="2 3">SA-152</strain>
    </source>
</reference>